<gene>
    <name evidence="1" type="ORF">SAMN04244574_00684</name>
</gene>
<name>A0A1I3ZNE0_9GAMM</name>
<dbReference type="RefSeq" id="WP_090935860.1">
    <property type="nucleotide sequence ID" value="NZ_FOSX01000006.1"/>
</dbReference>
<dbReference type="Proteomes" id="UP000199579">
    <property type="component" value="Unassembled WGS sequence"/>
</dbReference>
<sequence length="94" mass="10401">MHRNLDATAALLGIGPRKLRRRLRDLGVLDHAGDLTSAHRDKGRLFVDCRSRWNPSINGWSHYGVVMTTEAGVAWLADQLGIEVRRMPPASATA</sequence>
<accession>A0A1I3ZNE0</accession>
<evidence type="ECO:0008006" key="3">
    <source>
        <dbReference type="Google" id="ProtNLM"/>
    </source>
</evidence>
<evidence type="ECO:0000313" key="1">
    <source>
        <dbReference type="EMBL" id="SFK45664.1"/>
    </source>
</evidence>
<evidence type="ECO:0000313" key="2">
    <source>
        <dbReference type="Proteomes" id="UP000199579"/>
    </source>
</evidence>
<dbReference type="AlphaFoldDB" id="A0A1I3ZNE0"/>
<protein>
    <recommendedName>
        <fullName evidence="3">Phage antirepressor protein KilAC domain-containing protein</fullName>
    </recommendedName>
</protein>
<reference evidence="1 2" key="1">
    <citation type="submission" date="2016-10" db="EMBL/GenBank/DDBJ databases">
        <authorList>
            <person name="de Groot N.N."/>
        </authorList>
    </citation>
    <scope>NUCLEOTIDE SEQUENCE [LARGE SCALE GENOMIC DNA]</scope>
    <source>
        <strain evidence="1 2">DSM 381</strain>
    </source>
</reference>
<dbReference type="EMBL" id="FOSX01000006">
    <property type="protein sequence ID" value="SFK45664.1"/>
    <property type="molecule type" value="Genomic_DNA"/>
</dbReference>
<proteinExistence type="predicted"/>
<organism evidence="1 2">
    <name type="scientific">Azotobacter beijerinckii</name>
    <dbReference type="NCBI Taxonomy" id="170623"/>
    <lineage>
        <taxon>Bacteria</taxon>
        <taxon>Pseudomonadati</taxon>
        <taxon>Pseudomonadota</taxon>
        <taxon>Gammaproteobacteria</taxon>
        <taxon>Pseudomonadales</taxon>
        <taxon>Pseudomonadaceae</taxon>
        <taxon>Azotobacter</taxon>
    </lineage>
</organism>